<evidence type="ECO:0000256" key="1">
    <source>
        <dbReference type="SAM" id="MobiDB-lite"/>
    </source>
</evidence>
<proteinExistence type="predicted"/>
<evidence type="ECO:0000256" key="2">
    <source>
        <dbReference type="SAM" id="Phobius"/>
    </source>
</evidence>
<dbReference type="RefSeq" id="WP_190189908.1">
    <property type="nucleotide sequence ID" value="NZ_BMVU01000006.1"/>
</dbReference>
<feature type="transmembrane region" description="Helical" evidence="2">
    <location>
        <begin position="31"/>
        <end position="50"/>
    </location>
</feature>
<feature type="region of interest" description="Disordered" evidence="1">
    <location>
        <begin position="1"/>
        <end position="22"/>
    </location>
</feature>
<accession>A0A918KLK2</accession>
<gene>
    <name evidence="3" type="ORF">GCM10010358_20830</name>
</gene>
<keyword evidence="2" id="KW-0812">Transmembrane</keyword>
<keyword evidence="2" id="KW-0472">Membrane</keyword>
<protein>
    <submittedName>
        <fullName evidence="3">Uncharacterized protein</fullName>
    </submittedName>
</protein>
<sequence>MNSTRNNRESTPVPDASTTEDAESWMDRLRVVMLPVSALAVATALVLTTLT</sequence>
<comment type="caution">
    <text evidence="3">The sequence shown here is derived from an EMBL/GenBank/DDBJ whole genome shotgun (WGS) entry which is preliminary data.</text>
</comment>
<reference evidence="3" key="2">
    <citation type="submission" date="2020-09" db="EMBL/GenBank/DDBJ databases">
        <authorList>
            <person name="Sun Q."/>
            <person name="Ohkuma M."/>
        </authorList>
    </citation>
    <scope>NUCLEOTIDE SEQUENCE</scope>
    <source>
        <strain evidence="3">JCM 4790</strain>
    </source>
</reference>
<keyword evidence="2" id="KW-1133">Transmembrane helix</keyword>
<dbReference type="AlphaFoldDB" id="A0A918KLK2"/>
<reference evidence="3" key="1">
    <citation type="journal article" date="2014" name="Int. J. Syst. Evol. Microbiol.">
        <title>Complete genome sequence of Corynebacterium casei LMG S-19264T (=DSM 44701T), isolated from a smear-ripened cheese.</title>
        <authorList>
            <consortium name="US DOE Joint Genome Institute (JGI-PGF)"/>
            <person name="Walter F."/>
            <person name="Albersmeier A."/>
            <person name="Kalinowski J."/>
            <person name="Ruckert C."/>
        </authorList>
    </citation>
    <scope>NUCLEOTIDE SEQUENCE</scope>
    <source>
        <strain evidence="3">JCM 4790</strain>
    </source>
</reference>
<evidence type="ECO:0000313" key="4">
    <source>
        <dbReference type="Proteomes" id="UP000619244"/>
    </source>
</evidence>
<evidence type="ECO:0000313" key="3">
    <source>
        <dbReference type="EMBL" id="GGX66259.1"/>
    </source>
</evidence>
<keyword evidence="4" id="KW-1185">Reference proteome</keyword>
<dbReference type="Proteomes" id="UP000619244">
    <property type="component" value="Unassembled WGS sequence"/>
</dbReference>
<name>A0A918KLK2_9ACTN</name>
<dbReference type="EMBL" id="BMVU01000006">
    <property type="protein sequence ID" value="GGX66259.1"/>
    <property type="molecule type" value="Genomic_DNA"/>
</dbReference>
<organism evidence="3 4">
    <name type="scientific">Streptomyces minutiscleroticus</name>
    <dbReference type="NCBI Taxonomy" id="68238"/>
    <lineage>
        <taxon>Bacteria</taxon>
        <taxon>Bacillati</taxon>
        <taxon>Actinomycetota</taxon>
        <taxon>Actinomycetes</taxon>
        <taxon>Kitasatosporales</taxon>
        <taxon>Streptomycetaceae</taxon>
        <taxon>Streptomyces</taxon>
    </lineage>
</organism>